<protein>
    <submittedName>
        <fullName evidence="1">Uncharacterized protein</fullName>
    </submittedName>
</protein>
<accession>A0A5N5X9V5</accession>
<dbReference type="EMBL" id="ML732169">
    <property type="protein sequence ID" value="KAB8077396.1"/>
    <property type="molecule type" value="Genomic_DNA"/>
</dbReference>
<dbReference type="Proteomes" id="UP000326565">
    <property type="component" value="Unassembled WGS sequence"/>
</dbReference>
<sequence>MMVEARPLTLERLRVWPIVKRMFFSLRSSTKPRSRAREVSLVGLGTVDLLTQTGPLTRSTLTVAACCTYSDVALAPLRYSARTFCVAASRWCGFWKSTFVSCTASKQ</sequence>
<dbReference type="AlphaFoldDB" id="A0A5N5X9V5"/>
<keyword evidence="2" id="KW-1185">Reference proteome</keyword>
<gene>
    <name evidence="1" type="ORF">BDV29DRAFT_168352</name>
</gene>
<reference evidence="1 2" key="1">
    <citation type="submission" date="2019-04" db="EMBL/GenBank/DDBJ databases">
        <title>Friends and foes A comparative genomics study of 23 Aspergillus species from section Flavi.</title>
        <authorList>
            <consortium name="DOE Joint Genome Institute"/>
            <person name="Kjaerbolling I."/>
            <person name="Vesth T."/>
            <person name="Frisvad J.C."/>
            <person name="Nybo J.L."/>
            <person name="Theobald S."/>
            <person name="Kildgaard S."/>
            <person name="Isbrandt T."/>
            <person name="Kuo A."/>
            <person name="Sato A."/>
            <person name="Lyhne E.K."/>
            <person name="Kogle M.E."/>
            <person name="Wiebenga A."/>
            <person name="Kun R.S."/>
            <person name="Lubbers R.J."/>
            <person name="Makela M.R."/>
            <person name="Barry K."/>
            <person name="Chovatia M."/>
            <person name="Clum A."/>
            <person name="Daum C."/>
            <person name="Haridas S."/>
            <person name="He G."/>
            <person name="LaButti K."/>
            <person name="Lipzen A."/>
            <person name="Mondo S."/>
            <person name="Riley R."/>
            <person name="Salamov A."/>
            <person name="Simmons B.A."/>
            <person name="Magnuson J.K."/>
            <person name="Henrissat B."/>
            <person name="Mortensen U.H."/>
            <person name="Larsen T.O."/>
            <person name="Devries R.P."/>
            <person name="Grigoriev I.V."/>
            <person name="Machida M."/>
            <person name="Baker S.E."/>
            <person name="Andersen M.R."/>
        </authorList>
    </citation>
    <scope>NUCLEOTIDE SEQUENCE [LARGE SCALE GENOMIC DNA]</scope>
    <source>
        <strain evidence="1 2">CBS 151.66</strain>
    </source>
</reference>
<proteinExistence type="predicted"/>
<evidence type="ECO:0000313" key="1">
    <source>
        <dbReference type="EMBL" id="KAB8077396.1"/>
    </source>
</evidence>
<name>A0A5N5X9V5_9EURO</name>
<evidence type="ECO:0000313" key="2">
    <source>
        <dbReference type="Proteomes" id="UP000326565"/>
    </source>
</evidence>
<organism evidence="1 2">
    <name type="scientific">Aspergillus leporis</name>
    <dbReference type="NCBI Taxonomy" id="41062"/>
    <lineage>
        <taxon>Eukaryota</taxon>
        <taxon>Fungi</taxon>
        <taxon>Dikarya</taxon>
        <taxon>Ascomycota</taxon>
        <taxon>Pezizomycotina</taxon>
        <taxon>Eurotiomycetes</taxon>
        <taxon>Eurotiomycetidae</taxon>
        <taxon>Eurotiales</taxon>
        <taxon>Aspergillaceae</taxon>
        <taxon>Aspergillus</taxon>
        <taxon>Aspergillus subgen. Circumdati</taxon>
    </lineage>
</organism>